<dbReference type="AlphaFoldDB" id="A0A0F7SHQ7"/>
<feature type="compositionally biased region" description="Acidic residues" evidence="1">
    <location>
        <begin position="135"/>
        <end position="146"/>
    </location>
</feature>
<reference evidence="3" key="1">
    <citation type="submission" date="2014-08" db="EMBL/GenBank/DDBJ databases">
        <authorList>
            <person name="Sharma Rahul"/>
            <person name="Thines Marco"/>
        </authorList>
    </citation>
    <scope>NUCLEOTIDE SEQUENCE</scope>
</reference>
<dbReference type="InterPro" id="IPR032675">
    <property type="entry name" value="LRR_dom_sf"/>
</dbReference>
<protein>
    <submittedName>
        <fullName evidence="3">Leucine rich repeat proteins, some proteins contain F-box</fullName>
    </submittedName>
</protein>
<dbReference type="Pfam" id="PF23550">
    <property type="entry name" value="zf_Tbcl_Rhp7"/>
    <property type="match status" value="1"/>
</dbReference>
<feature type="compositionally biased region" description="Polar residues" evidence="1">
    <location>
        <begin position="622"/>
        <end position="635"/>
    </location>
</feature>
<feature type="domain" description="DNA repair protein rhp7 treble clef" evidence="2">
    <location>
        <begin position="166"/>
        <end position="196"/>
    </location>
</feature>
<evidence type="ECO:0000259" key="2">
    <source>
        <dbReference type="Pfam" id="PF23550"/>
    </source>
</evidence>
<dbReference type="GO" id="GO:0019005">
    <property type="term" value="C:SCF ubiquitin ligase complex"/>
    <property type="evidence" value="ECO:0007669"/>
    <property type="project" value="TreeGrafter"/>
</dbReference>
<organism evidence="3">
    <name type="scientific">Phaffia rhodozyma</name>
    <name type="common">Yeast</name>
    <name type="synonym">Xanthophyllomyces dendrorhous</name>
    <dbReference type="NCBI Taxonomy" id="264483"/>
    <lineage>
        <taxon>Eukaryota</taxon>
        <taxon>Fungi</taxon>
        <taxon>Dikarya</taxon>
        <taxon>Basidiomycota</taxon>
        <taxon>Agaricomycotina</taxon>
        <taxon>Tremellomycetes</taxon>
        <taxon>Cystofilobasidiales</taxon>
        <taxon>Mrakiaceae</taxon>
        <taxon>Phaffia</taxon>
    </lineage>
</organism>
<evidence type="ECO:0000313" key="3">
    <source>
        <dbReference type="EMBL" id="CDZ97238.1"/>
    </source>
</evidence>
<feature type="region of interest" description="Disordered" evidence="1">
    <location>
        <begin position="568"/>
        <end position="635"/>
    </location>
</feature>
<feature type="compositionally biased region" description="Basic and acidic residues" evidence="1">
    <location>
        <begin position="596"/>
        <end position="620"/>
    </location>
</feature>
<accession>A0A0F7SHQ7</accession>
<feature type="region of interest" description="Disordered" evidence="1">
    <location>
        <begin position="26"/>
        <end position="160"/>
    </location>
</feature>
<dbReference type="InterPro" id="IPR056451">
    <property type="entry name" value="Znf_Tbcl_Rhp7"/>
</dbReference>
<dbReference type="SUPFAM" id="SSF52047">
    <property type="entry name" value="RNI-like"/>
    <property type="match status" value="1"/>
</dbReference>
<dbReference type="PANTHER" id="PTHR13318">
    <property type="entry name" value="PARTNER OF PAIRED, ISOFORM B-RELATED"/>
    <property type="match status" value="1"/>
</dbReference>
<dbReference type="EMBL" id="LN483167">
    <property type="protein sequence ID" value="CDZ97238.1"/>
    <property type="molecule type" value="Genomic_DNA"/>
</dbReference>
<sequence>MPPRRQGGVTGPTSALTSFLREQGITAPTGLHYRNPLVNGESQTSITEEDEITQETRESTPGDQSVAGPGPSSLAAISRVERSAARGNKRAVIDPDSSDLDASDSDSLLTPAQKRLKAAQKKAFKAKRSRLSRGDDDDDDFSDDETPAERNRAPASGPPLMGAQIGCGECGKTFSYTKYSPPSPDDPSTYLCRPCAVTAGLGAYKGPAAAKKKPVAKVERRKIVHYEERERIPALTDICISLVAKYSEDVESLGDIGPKNMEKVNNIICKSRKMTGATAQLFYEPGLTKLTMRDCTLLTDANFITLGQLTPCLTELSLSLCGQLKSSALLSWGKSLVHLKRLELYGPFLVRKEGWLEFMDIVGSRGGLDGFLIRQSPRFDRECLEKLVEKNPGLKELRLSEIGKLDESWLPPLCSLQGLTYLDVSLPTRSFPSPCPELTAVLTTVGSSLRHLSLGSHVDLQSTDLLSAIAPFCGRLESLDLSLLPELDDEGTASFFDAWSEARREGGGGDLDGQQNRLLEVNLQGNWGLQGKTIYALAGLAGTDLERLNVSGWKTLEKEWMELVFGPEGRPIAVPGQDVDERGRPGPTTVLDEAEEGGKEEGEGETERAHTFTALKELDTARNGSRNSPSGDATE</sequence>
<feature type="compositionally biased region" description="Basic residues" evidence="1">
    <location>
        <begin position="114"/>
        <end position="131"/>
    </location>
</feature>
<proteinExistence type="predicted"/>
<evidence type="ECO:0000256" key="1">
    <source>
        <dbReference type="SAM" id="MobiDB-lite"/>
    </source>
</evidence>
<dbReference type="Gene3D" id="3.80.10.10">
    <property type="entry name" value="Ribonuclease Inhibitor"/>
    <property type="match status" value="2"/>
</dbReference>
<name>A0A0F7SHQ7_PHARH</name>
<dbReference type="GO" id="GO:0031146">
    <property type="term" value="P:SCF-dependent proteasomal ubiquitin-dependent protein catabolic process"/>
    <property type="evidence" value="ECO:0007669"/>
    <property type="project" value="TreeGrafter"/>
</dbReference>